<evidence type="ECO:0000256" key="4">
    <source>
        <dbReference type="ARBA" id="ARBA00022448"/>
    </source>
</evidence>
<dbReference type="PANTHER" id="PTHR10791:SF5">
    <property type="entry name" value="SUGAR TRANSPORTER SWEET"/>
    <property type="match status" value="1"/>
</dbReference>
<evidence type="ECO:0000256" key="8">
    <source>
        <dbReference type="ARBA" id="ARBA00022737"/>
    </source>
</evidence>
<feature type="transmembrane region" description="Helical" evidence="12">
    <location>
        <begin position="14"/>
        <end position="34"/>
    </location>
</feature>
<evidence type="ECO:0000256" key="10">
    <source>
        <dbReference type="ARBA" id="ARBA00023034"/>
    </source>
</evidence>
<dbReference type="GO" id="GO:0000139">
    <property type="term" value="C:Golgi membrane"/>
    <property type="evidence" value="ECO:0007669"/>
    <property type="project" value="UniProtKB-SubCell"/>
</dbReference>
<accession>A0AAN7V9X9</accession>
<dbReference type="InterPro" id="IPR047664">
    <property type="entry name" value="SWEET"/>
</dbReference>
<dbReference type="AlphaFoldDB" id="A0AAN7V9X9"/>
<keyword evidence="11 12" id="KW-0472">Membrane</keyword>
<protein>
    <recommendedName>
        <fullName evidence="12">Sugar transporter SWEET</fullName>
    </recommendedName>
</protein>
<sequence length="220" mass="24561">MEFISGILQPYKEIVGSAAGIVTIGQFLSGAVMCKDIYKNKSTIGTPSMPFIGGIVIGTLMLKYSLMLADTAMLVVNFAAVFLNVLYLSFYFIYSNNKMDEIYKPLSYGVALVGILLTYTSWEDPTLVEYRYSIITTVLLLLLIGSPLIEVNEIVRTKDSSSIPFPITFMGTICSTLWLLYAIILLNNFMVFQNIVGLILSAVQLVLCFKYPKKQHKKRS</sequence>
<comment type="function">
    <text evidence="12">Mediates sugar transport across membranes.</text>
</comment>
<reference evidence="13 14" key="1">
    <citation type="journal article" date="2024" name="Insects">
        <title>An Improved Chromosome-Level Genome Assembly of the Firefly Pyrocoelia pectoralis.</title>
        <authorList>
            <person name="Fu X."/>
            <person name="Meyer-Rochow V.B."/>
            <person name="Ballantyne L."/>
            <person name="Zhu X."/>
        </authorList>
    </citation>
    <scope>NUCLEOTIDE SEQUENCE [LARGE SCALE GENOMIC DNA]</scope>
    <source>
        <strain evidence="13">XCY_ONT2</strain>
    </source>
</reference>
<dbReference type="EMBL" id="JAVRBK010000004">
    <property type="protein sequence ID" value="KAK5644695.1"/>
    <property type="molecule type" value="Genomic_DNA"/>
</dbReference>
<gene>
    <name evidence="13" type="ORF">RI129_005995</name>
</gene>
<feature type="transmembrane region" description="Helical" evidence="12">
    <location>
        <begin position="72"/>
        <end position="94"/>
    </location>
</feature>
<feature type="transmembrane region" description="Helical" evidence="12">
    <location>
        <begin position="190"/>
        <end position="209"/>
    </location>
</feature>
<keyword evidence="6 12" id="KW-0762">Sugar transport</keyword>
<evidence type="ECO:0000256" key="2">
    <source>
        <dbReference type="ARBA" id="ARBA00004653"/>
    </source>
</evidence>
<dbReference type="FunFam" id="1.20.1280.290:FF:000004">
    <property type="entry name" value="Sugar transporter SWEET"/>
    <property type="match status" value="1"/>
</dbReference>
<keyword evidence="8" id="KW-0677">Repeat</keyword>
<proteinExistence type="inferred from homology"/>
<dbReference type="GO" id="GO:0005886">
    <property type="term" value="C:plasma membrane"/>
    <property type="evidence" value="ECO:0007669"/>
    <property type="project" value="UniProtKB-SubCell"/>
</dbReference>
<dbReference type="Pfam" id="PF03083">
    <property type="entry name" value="MtN3_slv"/>
    <property type="match status" value="2"/>
</dbReference>
<keyword evidence="10" id="KW-0333">Golgi apparatus</keyword>
<keyword evidence="9 12" id="KW-1133">Transmembrane helix</keyword>
<feature type="transmembrane region" description="Helical" evidence="12">
    <location>
        <begin position="46"/>
        <end position="66"/>
    </location>
</feature>
<keyword evidence="4 12" id="KW-0813">Transport</keyword>
<comment type="caution">
    <text evidence="13">The sequence shown here is derived from an EMBL/GenBank/DDBJ whole genome shotgun (WGS) entry which is preliminary data.</text>
</comment>
<feature type="transmembrane region" description="Helical" evidence="12">
    <location>
        <begin position="163"/>
        <end position="184"/>
    </location>
</feature>
<name>A0AAN7V9X9_9COLE</name>
<keyword evidence="7 12" id="KW-0812">Transmembrane</keyword>
<dbReference type="PANTHER" id="PTHR10791">
    <property type="entry name" value="RAG1-ACTIVATING PROTEIN 1"/>
    <property type="match status" value="1"/>
</dbReference>
<dbReference type="GO" id="GO:0051119">
    <property type="term" value="F:sugar transmembrane transporter activity"/>
    <property type="evidence" value="ECO:0007669"/>
    <property type="project" value="InterPro"/>
</dbReference>
<comment type="subcellular location">
    <subcellularLocation>
        <location evidence="1 12">Cell membrane</location>
        <topology evidence="1 12">Multi-pass membrane protein</topology>
    </subcellularLocation>
    <subcellularLocation>
        <location evidence="2">Golgi apparatus membrane</location>
        <topology evidence="2">Multi-pass membrane protein</topology>
    </subcellularLocation>
</comment>
<comment type="similarity">
    <text evidence="3 12">Belongs to the SWEET sugar transporter family.</text>
</comment>
<organism evidence="13 14">
    <name type="scientific">Pyrocoelia pectoralis</name>
    <dbReference type="NCBI Taxonomy" id="417401"/>
    <lineage>
        <taxon>Eukaryota</taxon>
        <taxon>Metazoa</taxon>
        <taxon>Ecdysozoa</taxon>
        <taxon>Arthropoda</taxon>
        <taxon>Hexapoda</taxon>
        <taxon>Insecta</taxon>
        <taxon>Pterygota</taxon>
        <taxon>Neoptera</taxon>
        <taxon>Endopterygota</taxon>
        <taxon>Coleoptera</taxon>
        <taxon>Polyphaga</taxon>
        <taxon>Elateriformia</taxon>
        <taxon>Elateroidea</taxon>
        <taxon>Lampyridae</taxon>
        <taxon>Lampyrinae</taxon>
        <taxon>Pyrocoelia</taxon>
    </lineage>
</organism>
<evidence type="ECO:0000256" key="9">
    <source>
        <dbReference type="ARBA" id="ARBA00022989"/>
    </source>
</evidence>
<evidence type="ECO:0000256" key="11">
    <source>
        <dbReference type="ARBA" id="ARBA00023136"/>
    </source>
</evidence>
<evidence type="ECO:0000256" key="7">
    <source>
        <dbReference type="ARBA" id="ARBA00022692"/>
    </source>
</evidence>
<evidence type="ECO:0000256" key="1">
    <source>
        <dbReference type="ARBA" id="ARBA00004651"/>
    </source>
</evidence>
<evidence type="ECO:0000313" key="13">
    <source>
        <dbReference type="EMBL" id="KAK5644695.1"/>
    </source>
</evidence>
<keyword evidence="5" id="KW-1003">Cell membrane</keyword>
<evidence type="ECO:0000256" key="6">
    <source>
        <dbReference type="ARBA" id="ARBA00022597"/>
    </source>
</evidence>
<keyword evidence="14" id="KW-1185">Reference proteome</keyword>
<feature type="transmembrane region" description="Helical" evidence="12">
    <location>
        <begin position="134"/>
        <end position="151"/>
    </location>
</feature>
<evidence type="ECO:0000256" key="3">
    <source>
        <dbReference type="ARBA" id="ARBA00007809"/>
    </source>
</evidence>
<dbReference type="InterPro" id="IPR004316">
    <property type="entry name" value="SWEET_rpt"/>
</dbReference>
<dbReference type="Gene3D" id="1.20.1280.290">
    <property type="match status" value="2"/>
</dbReference>
<evidence type="ECO:0000313" key="14">
    <source>
        <dbReference type="Proteomes" id="UP001329430"/>
    </source>
</evidence>
<evidence type="ECO:0000256" key="12">
    <source>
        <dbReference type="RuleBase" id="RU910715"/>
    </source>
</evidence>
<evidence type="ECO:0000256" key="5">
    <source>
        <dbReference type="ARBA" id="ARBA00022475"/>
    </source>
</evidence>
<dbReference type="Proteomes" id="UP001329430">
    <property type="component" value="Chromosome 4"/>
</dbReference>
<feature type="transmembrane region" description="Helical" evidence="12">
    <location>
        <begin position="106"/>
        <end position="122"/>
    </location>
</feature>